<sequence length="167" mass="18409">MDALTAVKKGLWTLPLEQRQEIYRDLRQVLGLSEQEPLLPLPEPALRAWCQRFAALLAPKLAQHPTTRNMADTTRIESMLLVYGQRPDDAFFESHVVAGTRLLNGGLPGLYLHVLLNGVAVPIARQAAREVLTPEQAALIEERYSGLMLLRHALLQEVGLGTGGVVS</sequence>
<gene>
    <name evidence="1" type="ORF">F0U60_32700</name>
</gene>
<organism evidence="1 2">
    <name type="scientific">Archangium minus</name>
    <dbReference type="NCBI Taxonomy" id="83450"/>
    <lineage>
        <taxon>Bacteria</taxon>
        <taxon>Pseudomonadati</taxon>
        <taxon>Myxococcota</taxon>
        <taxon>Myxococcia</taxon>
        <taxon>Myxococcales</taxon>
        <taxon>Cystobacterineae</taxon>
        <taxon>Archangiaceae</taxon>
        <taxon>Archangium</taxon>
    </lineage>
</organism>
<evidence type="ECO:0000313" key="2">
    <source>
        <dbReference type="Proteomes" id="UP001611383"/>
    </source>
</evidence>
<proteinExistence type="predicted"/>
<keyword evidence="2" id="KW-1185">Reference proteome</keyword>
<reference evidence="1 2" key="1">
    <citation type="submission" date="2019-08" db="EMBL/GenBank/DDBJ databases">
        <title>Archangium and Cystobacter genomes.</title>
        <authorList>
            <person name="Chen I.-C.K."/>
            <person name="Wielgoss S."/>
        </authorList>
    </citation>
    <scope>NUCLEOTIDE SEQUENCE [LARGE SCALE GENOMIC DNA]</scope>
    <source>
        <strain evidence="1 2">Cbm 6</strain>
    </source>
</reference>
<evidence type="ECO:0000313" key="1">
    <source>
        <dbReference type="EMBL" id="WNG48358.1"/>
    </source>
</evidence>
<accession>A0ABY9WYZ4</accession>
<dbReference type="EMBL" id="CP043494">
    <property type="protein sequence ID" value="WNG48358.1"/>
    <property type="molecule type" value="Genomic_DNA"/>
</dbReference>
<dbReference type="Proteomes" id="UP001611383">
    <property type="component" value="Chromosome"/>
</dbReference>
<dbReference type="RefSeq" id="WP_395805773.1">
    <property type="nucleotide sequence ID" value="NZ_CP043494.1"/>
</dbReference>
<protein>
    <submittedName>
        <fullName evidence="1">Uncharacterized protein</fullName>
    </submittedName>
</protein>
<name>A0ABY9WYZ4_9BACT</name>